<dbReference type="EMBL" id="AFYH01213009">
    <property type="status" value="NOT_ANNOTATED_CDS"/>
    <property type="molecule type" value="Genomic_DNA"/>
</dbReference>
<feature type="domain" description="B box-type" evidence="12">
    <location>
        <begin position="39"/>
        <end position="86"/>
    </location>
</feature>
<dbReference type="InterPro" id="IPR000315">
    <property type="entry name" value="Znf_B-box"/>
</dbReference>
<dbReference type="CDD" id="cd19829">
    <property type="entry name" value="Bbox2_TIF1b_C-VI"/>
    <property type="match status" value="1"/>
</dbReference>
<dbReference type="Gene3D" id="4.10.830.40">
    <property type="match status" value="1"/>
</dbReference>
<reference evidence="13" key="2">
    <citation type="submission" date="2025-08" db="UniProtKB">
        <authorList>
            <consortium name="Ensembl"/>
        </authorList>
    </citation>
    <scope>IDENTIFICATION</scope>
</reference>
<gene>
    <name evidence="13" type="primary">LOC102365962</name>
</gene>
<evidence type="ECO:0000256" key="2">
    <source>
        <dbReference type="ARBA" id="ARBA00022723"/>
    </source>
</evidence>
<evidence type="ECO:0000256" key="10">
    <source>
        <dbReference type="SAM" id="MobiDB-lite"/>
    </source>
</evidence>
<dbReference type="PANTHER" id="PTHR45915:SF8">
    <property type="entry name" value="TRIPARTITE MOTIF CONTAINING 28"/>
    <property type="match status" value="1"/>
</dbReference>
<dbReference type="SUPFAM" id="SSF57845">
    <property type="entry name" value="B-box zinc-binding domain"/>
    <property type="match status" value="1"/>
</dbReference>
<evidence type="ECO:0000313" key="13">
    <source>
        <dbReference type="Ensembl" id="ENSLACP00000007219.1"/>
    </source>
</evidence>
<dbReference type="InterPro" id="IPR003649">
    <property type="entry name" value="Bbox_C"/>
</dbReference>
<organism evidence="13 14">
    <name type="scientific">Latimeria chalumnae</name>
    <name type="common">Coelacanth</name>
    <dbReference type="NCBI Taxonomy" id="7897"/>
    <lineage>
        <taxon>Eukaryota</taxon>
        <taxon>Metazoa</taxon>
        <taxon>Chordata</taxon>
        <taxon>Craniata</taxon>
        <taxon>Vertebrata</taxon>
        <taxon>Euteleostomi</taxon>
        <taxon>Coelacanthiformes</taxon>
        <taxon>Coelacanthidae</taxon>
        <taxon>Latimeria</taxon>
    </lineage>
</organism>
<evidence type="ECO:0000256" key="9">
    <source>
        <dbReference type="PROSITE-ProRule" id="PRU00024"/>
    </source>
</evidence>
<evidence type="ECO:0000256" key="8">
    <source>
        <dbReference type="ARBA" id="ARBA00023242"/>
    </source>
</evidence>
<dbReference type="EMBL" id="AFYH01213010">
    <property type="status" value="NOT_ANNOTATED_CDS"/>
    <property type="molecule type" value="Genomic_DNA"/>
</dbReference>
<evidence type="ECO:0000256" key="4">
    <source>
        <dbReference type="ARBA" id="ARBA00022771"/>
    </source>
</evidence>
<dbReference type="Proteomes" id="UP000008672">
    <property type="component" value="Unassembled WGS sequence"/>
</dbReference>
<name>H3AC48_LATCH</name>
<dbReference type="Gene3D" id="1.20.920.10">
    <property type="entry name" value="Bromodomain-like"/>
    <property type="match status" value="1"/>
</dbReference>
<keyword evidence="6" id="KW-0175">Coiled coil</keyword>
<dbReference type="EMBL" id="AFYH01213008">
    <property type="status" value="NOT_ANNOTATED_CDS"/>
    <property type="molecule type" value="Genomic_DNA"/>
</dbReference>
<keyword evidence="5" id="KW-0862">Zinc</keyword>
<dbReference type="PROSITE" id="PS50119">
    <property type="entry name" value="ZF_BBOX"/>
    <property type="match status" value="2"/>
</dbReference>
<reference evidence="14" key="1">
    <citation type="submission" date="2011-08" db="EMBL/GenBank/DDBJ databases">
        <title>The draft genome of Latimeria chalumnae.</title>
        <authorList>
            <person name="Di Palma F."/>
            <person name="Alfoldi J."/>
            <person name="Johnson J."/>
            <person name="Berlin A."/>
            <person name="Gnerre S."/>
            <person name="Jaffe D."/>
            <person name="MacCallum I."/>
            <person name="Young S."/>
            <person name="Walker B.J."/>
            <person name="Lander E."/>
            <person name="Lindblad-Toh K."/>
        </authorList>
    </citation>
    <scope>NUCLEOTIDE SEQUENCE [LARGE SCALE GENOMIC DNA]</scope>
    <source>
        <strain evidence="14">Wild caught</strain>
    </source>
</reference>
<evidence type="ECO:0000256" key="5">
    <source>
        <dbReference type="ARBA" id="ARBA00022833"/>
    </source>
</evidence>
<protein>
    <submittedName>
        <fullName evidence="13">Tripartite motif containing 28</fullName>
    </submittedName>
</protein>
<evidence type="ECO:0000256" key="6">
    <source>
        <dbReference type="ARBA" id="ARBA00023054"/>
    </source>
</evidence>
<dbReference type="SMART" id="SM00249">
    <property type="entry name" value="PHD"/>
    <property type="match status" value="1"/>
</dbReference>
<dbReference type="GO" id="GO:0005634">
    <property type="term" value="C:nucleus"/>
    <property type="evidence" value="ECO:0007669"/>
    <property type="project" value="UniProtKB-SubCell"/>
</dbReference>
<dbReference type="Bgee" id="ENSLACG00000006402">
    <property type="expression patterns" value="Expressed in muscle tissue and 2 other cell types or tissues"/>
</dbReference>
<dbReference type="SMART" id="SM00336">
    <property type="entry name" value="BBOX"/>
    <property type="match status" value="2"/>
</dbReference>
<proteinExistence type="predicted"/>
<keyword evidence="7" id="KW-0103">Bromodomain</keyword>
<dbReference type="EMBL" id="AFYH01213007">
    <property type="status" value="NOT_ANNOTATED_CDS"/>
    <property type="molecule type" value="Genomic_DNA"/>
</dbReference>
<evidence type="ECO:0000256" key="3">
    <source>
        <dbReference type="ARBA" id="ARBA00022737"/>
    </source>
</evidence>
<dbReference type="PROSITE" id="PS50016">
    <property type="entry name" value="ZF_PHD_2"/>
    <property type="match status" value="1"/>
</dbReference>
<keyword evidence="2" id="KW-0479">Metal-binding</keyword>
<dbReference type="SMART" id="SM00502">
    <property type="entry name" value="BBC"/>
    <property type="match status" value="1"/>
</dbReference>
<dbReference type="GO" id="GO:0000785">
    <property type="term" value="C:chromatin"/>
    <property type="evidence" value="ECO:0007669"/>
    <property type="project" value="TreeGrafter"/>
</dbReference>
<dbReference type="SUPFAM" id="SSF47370">
    <property type="entry name" value="Bromodomain"/>
    <property type="match status" value="1"/>
</dbReference>
<dbReference type="InterPro" id="IPR036427">
    <property type="entry name" value="Bromodomain-like_sf"/>
</dbReference>
<dbReference type="EMBL" id="AFYH01213006">
    <property type="status" value="NOT_ANNOTATED_CDS"/>
    <property type="molecule type" value="Genomic_DNA"/>
</dbReference>
<evidence type="ECO:0000256" key="1">
    <source>
        <dbReference type="ARBA" id="ARBA00004123"/>
    </source>
</evidence>
<comment type="subcellular location">
    <subcellularLocation>
        <location evidence="1">Nucleus</location>
    </subcellularLocation>
</comment>
<reference evidence="13" key="3">
    <citation type="submission" date="2025-09" db="UniProtKB">
        <authorList>
            <consortium name="Ensembl"/>
        </authorList>
    </citation>
    <scope>IDENTIFICATION</scope>
</reference>
<evidence type="ECO:0000256" key="7">
    <source>
        <dbReference type="ARBA" id="ARBA00023117"/>
    </source>
</evidence>
<dbReference type="GO" id="GO:0008270">
    <property type="term" value="F:zinc ion binding"/>
    <property type="evidence" value="ECO:0007669"/>
    <property type="project" value="UniProtKB-KW"/>
</dbReference>
<feature type="compositionally biased region" description="Polar residues" evidence="10">
    <location>
        <begin position="433"/>
        <end position="444"/>
    </location>
</feature>
<dbReference type="SMART" id="SM00297">
    <property type="entry name" value="BROMO"/>
    <property type="match status" value="1"/>
</dbReference>
<dbReference type="InterPro" id="IPR001965">
    <property type="entry name" value="Znf_PHD"/>
</dbReference>
<dbReference type="SUPFAM" id="SSF57903">
    <property type="entry name" value="FYVE/PHD zinc finger"/>
    <property type="match status" value="1"/>
</dbReference>
<keyword evidence="14" id="KW-1185">Reference proteome</keyword>
<dbReference type="InterPro" id="IPR013083">
    <property type="entry name" value="Znf_RING/FYVE/PHD"/>
</dbReference>
<accession>H3AC48</accession>
<sequence>PPGLVRCPVCRQQCYLKDVTENYFLRDNVTEVGNDIIDDSNQTCTSCDDDAAATSFCMECSEWLCDACVEAHQRVKVTKDHTMMRNDVKPGAKLRDKDAVFCSIHKKELLKLFCETCDTLTCRECQLHSHKDHQYQYLDNAVENQRKALGLLVKQLGERSTSLQKSSKEVRTTIRSISEMQKRIQVEVRMAILMIMKELNKRGKSLMNDSQKFTEAHQEKLERQHWSMTKLQRHYEHVIRFGSWALSSDNNTALLLCKKMISYQLQRALQMNVEAVEPLGDVGFQWDTQFWVKTAENFGERIDYSTGVENSNFFPLRGKQVGISDLGSGKQVEDFRSPVKGESERFDQLLDGMWRRGLSGETDVKAIMRKVPTVRLERLDMDLSQEAELPIFKVTPGTETEEYNLIVVEGEGLTAPTVLGENASGSVLGAENRPNSESVLNSESLPAPTEPLDQKPCITINFAIPEAPVSTPSLPADVTLEVKSLCSVCQNPGELAACSQCRRHFHTRCHIPVIFEAPRSQWKCFLCQDLTVKEEPDSSEHMLELDSSIMAIDDQRKCERLILQLLCHNSSRSFHSLSGATPGESNLDLSQIRSKLLRESAPPHYSTPDQFVADVMRMFRSFNVRNEDKHVTQAIIDLRTYFEGSLKELFMDRSFPSLL</sequence>
<evidence type="ECO:0000259" key="12">
    <source>
        <dbReference type="PROSITE" id="PS50119"/>
    </source>
</evidence>
<dbReference type="CDD" id="cd19805">
    <property type="entry name" value="Bbox1_TIF1"/>
    <property type="match status" value="1"/>
</dbReference>
<feature type="region of interest" description="Disordered" evidence="10">
    <location>
        <begin position="427"/>
        <end position="448"/>
    </location>
</feature>
<dbReference type="Ensembl" id="ENSLACT00000007279.1">
    <property type="protein sequence ID" value="ENSLACP00000007219.1"/>
    <property type="gene ID" value="ENSLACG00000006402.1"/>
</dbReference>
<dbReference type="Gene3D" id="3.30.40.10">
    <property type="entry name" value="Zinc/RING finger domain, C3HC4 (zinc finger)"/>
    <property type="match status" value="1"/>
</dbReference>
<dbReference type="CDD" id="cd15541">
    <property type="entry name" value="PHD_TIF1_like"/>
    <property type="match status" value="1"/>
</dbReference>
<dbReference type="InterPro" id="IPR011011">
    <property type="entry name" value="Znf_FYVE_PHD"/>
</dbReference>
<dbReference type="GeneTree" id="ENSGT00940000160527"/>
<dbReference type="Pfam" id="PF00643">
    <property type="entry name" value="zf-B_box"/>
    <property type="match status" value="2"/>
</dbReference>
<feature type="domain" description="PHD-type" evidence="11">
    <location>
        <begin position="483"/>
        <end position="530"/>
    </location>
</feature>
<evidence type="ECO:0000313" key="14">
    <source>
        <dbReference type="Proteomes" id="UP000008672"/>
    </source>
</evidence>
<evidence type="ECO:0000259" key="11">
    <source>
        <dbReference type="PROSITE" id="PS50016"/>
    </source>
</evidence>
<keyword evidence="3" id="KW-0677">Repeat</keyword>
<dbReference type="AlphaFoldDB" id="H3AC48"/>
<dbReference type="PANTHER" id="PTHR45915">
    <property type="entry name" value="TRANSCRIPTION INTERMEDIARY FACTOR"/>
    <property type="match status" value="1"/>
</dbReference>
<keyword evidence="4 9" id="KW-0863">Zinc-finger</keyword>
<dbReference type="Gene3D" id="3.30.160.60">
    <property type="entry name" value="Classic Zinc Finger"/>
    <property type="match status" value="1"/>
</dbReference>
<dbReference type="EMBL" id="AFYH01213011">
    <property type="status" value="NOT_ANNOTATED_CDS"/>
    <property type="molecule type" value="Genomic_DNA"/>
</dbReference>
<feature type="domain" description="B box-type" evidence="12">
    <location>
        <begin position="97"/>
        <end position="138"/>
    </location>
</feature>
<dbReference type="FunFam" id="3.30.160.60:FF:000074">
    <property type="entry name" value="Tripartite motif containing 66"/>
    <property type="match status" value="1"/>
</dbReference>
<dbReference type="InterPro" id="IPR019787">
    <property type="entry name" value="Znf_PHD-finger"/>
</dbReference>
<keyword evidence="8" id="KW-0539">Nucleus</keyword>
<dbReference type="InterPro" id="IPR047058">
    <property type="entry name" value="TIF1b_Bbox2_Znf"/>
</dbReference>
<dbReference type="InterPro" id="IPR001487">
    <property type="entry name" value="Bromodomain"/>
</dbReference>